<dbReference type="OrthoDB" id="34197at2"/>
<dbReference type="RefSeq" id="WP_091769522.1">
    <property type="nucleotide sequence ID" value="NZ_FNBT01000007.1"/>
</dbReference>
<organism evidence="1 2">
    <name type="scientific">Blastococcus aurantiacus</name>
    <dbReference type="NCBI Taxonomy" id="1550231"/>
    <lineage>
        <taxon>Bacteria</taxon>
        <taxon>Bacillati</taxon>
        <taxon>Actinomycetota</taxon>
        <taxon>Actinomycetes</taxon>
        <taxon>Geodermatophilales</taxon>
        <taxon>Geodermatophilaceae</taxon>
        <taxon>Blastococcus</taxon>
    </lineage>
</organism>
<dbReference type="Gene3D" id="3.40.50.1240">
    <property type="entry name" value="Phosphoglycerate mutase-like"/>
    <property type="match status" value="1"/>
</dbReference>
<dbReference type="Proteomes" id="UP000199406">
    <property type="component" value="Unassembled WGS sequence"/>
</dbReference>
<dbReference type="AlphaFoldDB" id="A0A1G7P3J4"/>
<dbReference type="EMBL" id="FNBT01000007">
    <property type="protein sequence ID" value="SDF80823.1"/>
    <property type="molecule type" value="Genomic_DNA"/>
</dbReference>
<evidence type="ECO:0008006" key="3">
    <source>
        <dbReference type="Google" id="ProtNLM"/>
    </source>
</evidence>
<proteinExistence type="predicted"/>
<evidence type="ECO:0000313" key="1">
    <source>
        <dbReference type="EMBL" id="SDF80823.1"/>
    </source>
</evidence>
<keyword evidence="2" id="KW-1185">Reference proteome</keyword>
<reference evidence="2" key="1">
    <citation type="submission" date="2016-10" db="EMBL/GenBank/DDBJ databases">
        <authorList>
            <person name="Varghese N."/>
            <person name="Submissions S."/>
        </authorList>
    </citation>
    <scope>NUCLEOTIDE SEQUENCE [LARGE SCALE GENOMIC DNA]</scope>
    <source>
        <strain evidence="2">DSM 44268</strain>
    </source>
</reference>
<sequence length="81" mass="8297">MQVCFVTHAEVAVDPSVPATGWGLSAAGPSRLAHLVAQPWVGELSGVVCSTERKAVETAEVLAGAAYVPRTEAGNGTTLHL</sequence>
<evidence type="ECO:0000313" key="2">
    <source>
        <dbReference type="Proteomes" id="UP000199406"/>
    </source>
</evidence>
<dbReference type="STRING" id="1550231.SAMN05660662_3435"/>
<dbReference type="InterPro" id="IPR029033">
    <property type="entry name" value="His_PPase_superfam"/>
</dbReference>
<accession>A0A1G7P3J4</accession>
<gene>
    <name evidence="1" type="ORF">SAMN05660662_3435</name>
</gene>
<protein>
    <recommendedName>
        <fullName evidence="3">Histidine phosphatase superfamily (Branch 1)</fullName>
    </recommendedName>
</protein>
<name>A0A1G7P3J4_9ACTN</name>